<keyword evidence="2" id="KW-1185">Reference proteome</keyword>
<accession>A0A3Q0IP12</accession>
<feature type="compositionally biased region" description="Basic and acidic residues" evidence="1">
    <location>
        <begin position="353"/>
        <end position="363"/>
    </location>
</feature>
<proteinExistence type="predicted"/>
<name>A0A3Q0IP12_DIACI</name>
<feature type="compositionally biased region" description="Basic and acidic residues" evidence="1">
    <location>
        <begin position="399"/>
        <end position="416"/>
    </location>
</feature>
<feature type="compositionally biased region" description="Polar residues" evidence="1">
    <location>
        <begin position="755"/>
        <end position="765"/>
    </location>
</feature>
<feature type="compositionally biased region" description="Basic residues" evidence="1">
    <location>
        <begin position="827"/>
        <end position="838"/>
    </location>
</feature>
<feature type="compositionally biased region" description="Polar residues" evidence="1">
    <location>
        <begin position="728"/>
        <end position="741"/>
    </location>
</feature>
<dbReference type="RefSeq" id="XP_026678046.1">
    <property type="nucleotide sequence ID" value="XM_026822245.1"/>
</dbReference>
<dbReference type="AlphaFoldDB" id="A0A3Q0IP12"/>
<dbReference type="STRING" id="121845.A0A3Q0IP12"/>
<feature type="non-terminal residue" evidence="3">
    <location>
        <position position="838"/>
    </location>
</feature>
<feature type="compositionally biased region" description="Polar residues" evidence="1">
    <location>
        <begin position="417"/>
        <end position="426"/>
    </location>
</feature>
<feature type="region of interest" description="Disordered" evidence="1">
    <location>
        <begin position="144"/>
        <end position="164"/>
    </location>
</feature>
<dbReference type="KEGG" id="dci:103507372"/>
<evidence type="ECO:0000256" key="1">
    <source>
        <dbReference type="SAM" id="MobiDB-lite"/>
    </source>
</evidence>
<feature type="compositionally biased region" description="Basic and acidic residues" evidence="1">
    <location>
        <begin position="691"/>
        <end position="727"/>
    </location>
</feature>
<feature type="compositionally biased region" description="Basic and acidic residues" evidence="1">
    <location>
        <begin position="767"/>
        <end position="793"/>
    </location>
</feature>
<reference evidence="3" key="1">
    <citation type="submission" date="2025-08" db="UniProtKB">
        <authorList>
            <consortium name="RefSeq"/>
        </authorList>
    </citation>
    <scope>IDENTIFICATION</scope>
</reference>
<feature type="compositionally biased region" description="Basic and acidic residues" evidence="1">
    <location>
        <begin position="508"/>
        <end position="542"/>
    </location>
</feature>
<dbReference type="GeneID" id="103507372"/>
<feature type="region of interest" description="Disordered" evidence="1">
    <location>
        <begin position="351"/>
        <end position="838"/>
    </location>
</feature>
<feature type="compositionally biased region" description="Basic and acidic residues" evidence="1">
    <location>
        <begin position="552"/>
        <end position="569"/>
    </location>
</feature>
<dbReference type="PaxDb" id="121845-A0A3Q0IP12"/>
<feature type="region of interest" description="Disordered" evidence="1">
    <location>
        <begin position="296"/>
        <end position="328"/>
    </location>
</feature>
<gene>
    <name evidence="3" type="primary">LOC103507372</name>
</gene>
<sequence length="838" mass="93775">MRTPAAGNASYVILGTSSSYLRRLSPEINLERAPLIHILAALIIATVTLALNQLKVAPIDFFHFTDSFDQTNTFFSGAHPRRPTLPIIPPPDNTSDAEENLLIRESNPGDSKTNCNTLDSIGTKVAPIDFFHFTDSFDQTNTFFSGAHPRRPTLPTIPPPDNTSDAEENLLIRESNPGDSKTNCNTLDSIGSEQTVGSWVGKTYYNTQNERIEPVTCDITSTISLSDSILGGGDHSYTIGQDTLERIVSIEGERRFDPEGTTESTLQNAPTPGPLPLTPMPLPSTSAKPLVFQLGKPSAESTPNTASNVATGSEGFARKSEGYNSNSANVATEGFTRKGEGYHNSANLASEGFKGEGGSKMDFPEVSTKKPQGFNASKEGFTRKTEGGSKSPNLAGEGPSRRTEGFKMDAAGDSHETTLVSSSDNDPITEYEIKQKKHRSERVGRMIGEPLTTSDRSSDRRSPNEERNKEGTDKRGHKEETDERNSKDKRSYGKEDSLNKRRASIYGQEDKGESEKRIYADDNADKRGHKEEKRMAKEEVQDKRRHKHRYSHEKQSYNEKGKYDEKPSYNEEEGDVNEDTGHMSQVAKNAGEDERRDSRSDARKSRSSLDIERQVKRAEKDGYREGRPDKENHREGRTDKDGHKDGRTEKDVYKERESYRQGKARTNKDIPKGKDKRSGEDGKSSAIGSQGEKDFEAREAERRHQEDLNQCRRNNEHIKQIVEKYNDSLRNPVTVQVQFQQEGPLHGEKLGDKNGPNSAHTNGRKTSLPEKTDRMSTSRNDHEDRKLLTRHEVQSGNSEPAENVRNFPTRREVHSGNSDDQEQAMRRSGKYKRGKYYP</sequence>
<dbReference type="Proteomes" id="UP000079169">
    <property type="component" value="Unplaced"/>
</dbReference>
<feature type="region of interest" description="Disordered" evidence="1">
    <location>
        <begin position="256"/>
        <end position="276"/>
    </location>
</feature>
<feature type="compositionally biased region" description="Basic and acidic residues" evidence="1">
    <location>
        <begin position="456"/>
        <end position="499"/>
    </location>
</feature>
<evidence type="ECO:0000313" key="2">
    <source>
        <dbReference type="Proteomes" id="UP000079169"/>
    </source>
</evidence>
<organism evidence="2 3">
    <name type="scientific">Diaphorina citri</name>
    <name type="common">Asian citrus psyllid</name>
    <dbReference type="NCBI Taxonomy" id="121845"/>
    <lineage>
        <taxon>Eukaryota</taxon>
        <taxon>Metazoa</taxon>
        <taxon>Ecdysozoa</taxon>
        <taxon>Arthropoda</taxon>
        <taxon>Hexapoda</taxon>
        <taxon>Insecta</taxon>
        <taxon>Pterygota</taxon>
        <taxon>Neoptera</taxon>
        <taxon>Paraneoptera</taxon>
        <taxon>Hemiptera</taxon>
        <taxon>Sternorrhyncha</taxon>
        <taxon>Psylloidea</taxon>
        <taxon>Psyllidae</taxon>
        <taxon>Diaphorininae</taxon>
        <taxon>Diaphorina</taxon>
    </lineage>
</organism>
<evidence type="ECO:0000313" key="3">
    <source>
        <dbReference type="RefSeq" id="XP_026678046.1"/>
    </source>
</evidence>
<feature type="compositionally biased region" description="Basic and acidic residues" evidence="1">
    <location>
        <begin position="590"/>
        <end position="683"/>
    </location>
</feature>
<feature type="compositionally biased region" description="Polar residues" evidence="1">
    <location>
        <begin position="299"/>
        <end position="311"/>
    </location>
</feature>
<protein>
    <submittedName>
        <fullName evidence="3">Uncharacterized protein LOC103507372</fullName>
    </submittedName>
</protein>